<feature type="domain" description="ABC transporter" evidence="10">
    <location>
        <begin position="57"/>
        <end position="303"/>
    </location>
</feature>
<dbReference type="GO" id="GO:0043235">
    <property type="term" value="C:receptor complex"/>
    <property type="evidence" value="ECO:0007669"/>
    <property type="project" value="TreeGrafter"/>
</dbReference>
<evidence type="ECO:0000256" key="1">
    <source>
        <dbReference type="ARBA" id="ARBA00004141"/>
    </source>
</evidence>
<dbReference type="Proteomes" id="UP000085678">
    <property type="component" value="Unplaced"/>
</dbReference>
<keyword evidence="6 12" id="KW-0067">ATP-binding</keyword>
<keyword evidence="4 9" id="KW-0812">Transmembrane</keyword>
<feature type="transmembrane region" description="Helical" evidence="9">
    <location>
        <begin position="395"/>
        <end position="419"/>
    </location>
</feature>
<dbReference type="InterPro" id="IPR003593">
    <property type="entry name" value="AAA+_ATPase"/>
</dbReference>
<dbReference type="InterPro" id="IPR043926">
    <property type="entry name" value="ABCG_dom"/>
</dbReference>
<evidence type="ECO:0000256" key="3">
    <source>
        <dbReference type="ARBA" id="ARBA00022448"/>
    </source>
</evidence>
<dbReference type="KEGG" id="lak:106159069"/>
<protein>
    <submittedName>
        <fullName evidence="12">ATP-binding cassette sub-family G member 8</fullName>
    </submittedName>
</protein>
<feature type="transmembrane region" description="Helical" evidence="9">
    <location>
        <begin position="625"/>
        <end position="646"/>
    </location>
</feature>
<proteinExistence type="inferred from homology"/>
<dbReference type="InterPro" id="IPR013525">
    <property type="entry name" value="ABC2_TM"/>
</dbReference>
<accession>A0A1S3I025</accession>
<dbReference type="STRING" id="7574.A0A1S3I025"/>
<dbReference type="Pfam" id="PF00005">
    <property type="entry name" value="ABC_tran"/>
    <property type="match status" value="1"/>
</dbReference>
<dbReference type="GO" id="GO:0033344">
    <property type="term" value="P:cholesterol efflux"/>
    <property type="evidence" value="ECO:0007669"/>
    <property type="project" value="TreeGrafter"/>
</dbReference>
<keyword evidence="11" id="KW-1185">Reference proteome</keyword>
<feature type="transmembrane region" description="Helical" evidence="9">
    <location>
        <begin position="546"/>
        <end position="565"/>
    </location>
</feature>
<feature type="transmembrane region" description="Helical" evidence="9">
    <location>
        <begin position="506"/>
        <end position="534"/>
    </location>
</feature>
<dbReference type="Gene3D" id="3.40.50.300">
    <property type="entry name" value="P-loop containing nucleotide triphosphate hydrolases"/>
    <property type="match status" value="1"/>
</dbReference>
<keyword evidence="3" id="KW-0813">Transport</keyword>
<dbReference type="PANTHER" id="PTHR48041">
    <property type="entry name" value="ABC TRANSPORTER G FAMILY MEMBER 28"/>
    <property type="match status" value="1"/>
</dbReference>
<dbReference type="AlphaFoldDB" id="A0A1S3I025"/>
<dbReference type="CDD" id="cd03234">
    <property type="entry name" value="ABCG_White"/>
    <property type="match status" value="1"/>
</dbReference>
<dbReference type="SMART" id="SM00382">
    <property type="entry name" value="AAA"/>
    <property type="match status" value="1"/>
</dbReference>
<reference evidence="12" key="1">
    <citation type="submission" date="2025-08" db="UniProtKB">
        <authorList>
            <consortium name="RefSeq"/>
        </authorList>
    </citation>
    <scope>IDENTIFICATION</scope>
    <source>
        <tissue evidence="12">Gonads</tissue>
    </source>
</reference>
<evidence type="ECO:0000256" key="5">
    <source>
        <dbReference type="ARBA" id="ARBA00022741"/>
    </source>
</evidence>
<dbReference type="InterPro" id="IPR050352">
    <property type="entry name" value="ABCG_transporters"/>
</dbReference>
<dbReference type="SUPFAM" id="SSF52540">
    <property type="entry name" value="P-loop containing nucleoside triphosphate hydrolases"/>
    <property type="match status" value="1"/>
</dbReference>
<comment type="subcellular location">
    <subcellularLocation>
        <location evidence="1">Membrane</location>
        <topology evidence="1">Multi-pass membrane protein</topology>
    </subcellularLocation>
</comment>
<dbReference type="GO" id="GO:0140359">
    <property type="term" value="F:ABC-type transporter activity"/>
    <property type="evidence" value="ECO:0007669"/>
    <property type="project" value="InterPro"/>
</dbReference>
<evidence type="ECO:0000259" key="10">
    <source>
        <dbReference type="PROSITE" id="PS50893"/>
    </source>
</evidence>
<dbReference type="InterPro" id="IPR017871">
    <property type="entry name" value="ABC_transporter-like_CS"/>
</dbReference>
<dbReference type="RefSeq" id="XP_013390699.1">
    <property type="nucleotide sequence ID" value="XM_013535245.1"/>
</dbReference>
<evidence type="ECO:0000256" key="2">
    <source>
        <dbReference type="ARBA" id="ARBA00005814"/>
    </source>
</evidence>
<evidence type="ECO:0000256" key="4">
    <source>
        <dbReference type="ARBA" id="ARBA00022692"/>
    </source>
</evidence>
<gene>
    <name evidence="12" type="primary">LOC106159069</name>
</gene>
<evidence type="ECO:0000256" key="7">
    <source>
        <dbReference type="ARBA" id="ARBA00022989"/>
    </source>
</evidence>
<evidence type="ECO:0000256" key="9">
    <source>
        <dbReference type="SAM" id="Phobius"/>
    </source>
</evidence>
<dbReference type="InterPro" id="IPR003439">
    <property type="entry name" value="ABC_transporter-like_ATP-bd"/>
</dbReference>
<dbReference type="PROSITE" id="PS50893">
    <property type="entry name" value="ABC_TRANSPORTER_2"/>
    <property type="match status" value="1"/>
</dbReference>
<evidence type="ECO:0000313" key="11">
    <source>
        <dbReference type="Proteomes" id="UP000085678"/>
    </source>
</evidence>
<feature type="transmembrane region" description="Helical" evidence="9">
    <location>
        <begin position="473"/>
        <end position="494"/>
    </location>
</feature>
<dbReference type="PROSITE" id="PS00211">
    <property type="entry name" value="ABC_TRANSPORTER_1"/>
    <property type="match status" value="1"/>
</dbReference>
<keyword evidence="7 9" id="KW-1133">Transmembrane helix</keyword>
<dbReference type="PANTHER" id="PTHR48041:SF71">
    <property type="entry name" value="ATP-BINDING CASSETTE SUB-FAMILY G MEMBER 8"/>
    <property type="match status" value="1"/>
</dbReference>
<evidence type="ECO:0000313" key="12">
    <source>
        <dbReference type="RefSeq" id="XP_013390699.1"/>
    </source>
</evidence>
<feature type="transmembrane region" description="Helical" evidence="9">
    <location>
        <begin position="431"/>
        <end position="453"/>
    </location>
</feature>
<dbReference type="GO" id="GO:0016887">
    <property type="term" value="F:ATP hydrolysis activity"/>
    <property type="evidence" value="ECO:0007669"/>
    <property type="project" value="InterPro"/>
</dbReference>
<dbReference type="InterPro" id="IPR027417">
    <property type="entry name" value="P-loop_NTPase"/>
</dbReference>
<dbReference type="Pfam" id="PF19055">
    <property type="entry name" value="ABC2_membrane_7"/>
    <property type="match status" value="1"/>
</dbReference>
<dbReference type="GO" id="GO:0005524">
    <property type="term" value="F:ATP binding"/>
    <property type="evidence" value="ECO:0007669"/>
    <property type="project" value="UniProtKB-KW"/>
</dbReference>
<dbReference type="OrthoDB" id="66620at2759"/>
<comment type="similarity">
    <text evidence="2">Belongs to the ABC transporter superfamily. ABCG family. Eye pigment precursor importer (TC 3.A.1.204) subfamily.</text>
</comment>
<dbReference type="GO" id="GO:0042632">
    <property type="term" value="P:cholesterol homeostasis"/>
    <property type="evidence" value="ECO:0007669"/>
    <property type="project" value="TreeGrafter"/>
</dbReference>
<evidence type="ECO:0000256" key="8">
    <source>
        <dbReference type="ARBA" id="ARBA00023136"/>
    </source>
</evidence>
<name>A0A1S3I025_LINAN</name>
<keyword evidence="8 9" id="KW-0472">Membrane</keyword>
<dbReference type="GO" id="GO:0005886">
    <property type="term" value="C:plasma membrane"/>
    <property type="evidence" value="ECO:0007669"/>
    <property type="project" value="TreeGrafter"/>
</dbReference>
<dbReference type="Pfam" id="PF01061">
    <property type="entry name" value="ABC2_membrane"/>
    <property type="match status" value="1"/>
</dbReference>
<sequence>MTQMTGPDMESVDGRRDAINTRYEEYISSYSHHLPMNLQAQDVSYIVAEGMANMWWARLTSLQMPWEWTRGPKRKKRVLNGVSFQVNCGQMLAILGTSGSGKTSLLDVLACRQTSGELTGRITVNGVERTETMIKRHAGYVRQDDRLLPNLTVRESLMFVAHLKLPTSFNKEQIETRVDSVVAELGLRPVYDSKVGGAEIRGISGGERKRVSIATQLLVDPSILLLDEPTSGLDSFTAHHLVETLSTLAKNNRTILLTIHQPRSDIFKLFDLVMILTEGNVAYYGEAAKMIPYFTKLQYPCPEFTNPCDFYVDLCTVDTKTEVTEIESSRRVDSLVKQYSQEMLQNDSGAFVNGAEDEPTRLRRDLEATRLYLPGWFTQWAVLTRRALINNFADYGFLLVQIAESVFMSLVIGVVYLNLQFDQYAMRDRFALMFILGALYPYMMVVDVVGKYHKERWPLYHDLQDGLYTPGPFFWAKLVSEIPEHTLFLILYSVPYYWLSNMQNDALLFFQTFVILFLTAYCCRCVGMAFAAVFPTCQSATTSAQGFFATMLLSGGFIINMDNLFEGMKWLSNVSFLKWSYQSLCLVELPGLNFTCPLPIGTCIHNGSEALKYYSMENIEMWKSCTILGAESIFFLIVFYIALTFISQKPQES</sequence>
<dbReference type="InParanoid" id="A0A1S3I025"/>
<dbReference type="GeneID" id="106159069"/>
<evidence type="ECO:0000256" key="6">
    <source>
        <dbReference type="ARBA" id="ARBA00022840"/>
    </source>
</evidence>
<keyword evidence="5" id="KW-0547">Nucleotide-binding</keyword>
<dbReference type="GO" id="GO:0120020">
    <property type="term" value="F:cholesterol transfer activity"/>
    <property type="evidence" value="ECO:0007669"/>
    <property type="project" value="TreeGrafter"/>
</dbReference>
<organism evidence="11 12">
    <name type="scientific">Lingula anatina</name>
    <name type="common">Brachiopod</name>
    <name type="synonym">Lingula unguis</name>
    <dbReference type="NCBI Taxonomy" id="7574"/>
    <lineage>
        <taxon>Eukaryota</taxon>
        <taxon>Metazoa</taxon>
        <taxon>Spiralia</taxon>
        <taxon>Lophotrochozoa</taxon>
        <taxon>Brachiopoda</taxon>
        <taxon>Linguliformea</taxon>
        <taxon>Lingulata</taxon>
        <taxon>Lingulida</taxon>
        <taxon>Linguloidea</taxon>
        <taxon>Lingulidae</taxon>
        <taxon>Lingula</taxon>
    </lineage>
</organism>